<dbReference type="Pfam" id="PF14372">
    <property type="entry name" value="hAT-like_RNase-H"/>
    <property type="match status" value="1"/>
</dbReference>
<dbReference type="InterPro" id="IPR052035">
    <property type="entry name" value="ZnF_BED_domain_contain"/>
</dbReference>
<dbReference type="InterPro" id="IPR025525">
    <property type="entry name" value="hAT-like_transposase_RNase-H"/>
</dbReference>
<organism evidence="5 6">
    <name type="scientific">Senna tora</name>
    <dbReference type="NCBI Taxonomy" id="362788"/>
    <lineage>
        <taxon>Eukaryota</taxon>
        <taxon>Viridiplantae</taxon>
        <taxon>Streptophyta</taxon>
        <taxon>Embryophyta</taxon>
        <taxon>Tracheophyta</taxon>
        <taxon>Spermatophyta</taxon>
        <taxon>Magnoliopsida</taxon>
        <taxon>eudicotyledons</taxon>
        <taxon>Gunneridae</taxon>
        <taxon>Pentapetalae</taxon>
        <taxon>rosids</taxon>
        <taxon>fabids</taxon>
        <taxon>Fabales</taxon>
        <taxon>Fabaceae</taxon>
        <taxon>Caesalpinioideae</taxon>
        <taxon>Cassia clade</taxon>
        <taxon>Senna</taxon>
    </lineage>
</organism>
<proteinExistence type="predicted"/>
<sequence length="652" mass="74298">MDIPSQSIPSEEVDYYGLQEAIGDEEPNECEGEGVEGLEDDAPLNSHEPPPTSNEQPSTSSKRKRPSPLAAATRAAATTSAAATAGSSEAQKLCREALARMIIIDELPFRFVEGEGFRYYMSVVQPLFNVPSRFTVTRDCYKLYLTEKNRLMSILSKNMQYVSLTTNCWTSVQNLNYMCLTAHFIDGDWNYQKRVINFCQIPDHKGDTLGKITEKKLLEWKIEKVFSITVDNASSNDVAIAYLKRRINAWKESMLSCELLHMRCCAHILNLIVMDGFKEVHDSIVKIRNAVRFVRSSPSRLQKFKTCAEDEKIQSQALVSLDVCTRWNSTYLMFESALKFQLAFDRLEDTCGDYLLHFTGASERKMGPPHMDDWEITSKFVKFLKIFYDATLRISASTHATSHMYFHDFGTILNALDKWCESDDLIFKSMAEKMKIKFDKYWGNIKNVNLIIFIACVLDPRYKMKYVEFAFARLYDTSTANALSASVRDTLCRLFDHYRLSFGVSEQNTNLSSQTSHSRDDNVNVENYDISTVFVEEISKEDQLESKTEVEIYFTEAREKVSDKFDILNWWKVSSSKYPILALIARDVLAIPMSTVASESAFSPGVVNTPLPCDMETPDEAEAIDKEVNKVCEGLGDLGIWRYDVFTTLCKV</sequence>
<evidence type="ECO:0000256" key="2">
    <source>
        <dbReference type="SAM" id="MobiDB-lite"/>
    </source>
</evidence>
<feature type="compositionally biased region" description="Acidic residues" evidence="2">
    <location>
        <begin position="22"/>
        <end position="42"/>
    </location>
</feature>
<dbReference type="OrthoDB" id="1734923at2759"/>
<dbReference type="PANTHER" id="PTHR46481">
    <property type="entry name" value="ZINC FINGER BED DOMAIN-CONTAINING PROTEIN 4"/>
    <property type="match status" value="1"/>
</dbReference>
<gene>
    <name evidence="5" type="ORF">G2W53_032819</name>
</gene>
<keyword evidence="1" id="KW-0238">DNA-binding</keyword>
<protein>
    <submittedName>
        <fullName evidence="5">Zinc finger BED domain-containing protein RICESLEEPER 2-like</fullName>
    </submittedName>
</protein>
<reference evidence="5" key="1">
    <citation type="submission" date="2020-09" db="EMBL/GenBank/DDBJ databases">
        <title>Genome-Enabled Discovery of Anthraquinone Biosynthesis in Senna tora.</title>
        <authorList>
            <person name="Kang S.-H."/>
            <person name="Pandey R.P."/>
            <person name="Lee C.-M."/>
            <person name="Sim J.-S."/>
            <person name="Jeong J.-T."/>
            <person name="Choi B.-S."/>
            <person name="Jung M."/>
            <person name="Ginzburg D."/>
            <person name="Zhao K."/>
            <person name="Won S.Y."/>
            <person name="Oh T.-J."/>
            <person name="Yu Y."/>
            <person name="Kim N.-H."/>
            <person name="Lee O.R."/>
            <person name="Lee T.-H."/>
            <person name="Bashyal P."/>
            <person name="Kim T.-S."/>
            <person name="Lee W.-H."/>
            <person name="Kawkins C."/>
            <person name="Kim C.-K."/>
            <person name="Kim J.S."/>
            <person name="Ahn B.O."/>
            <person name="Rhee S.Y."/>
            <person name="Sohng J.K."/>
        </authorList>
    </citation>
    <scope>NUCLEOTIDE SEQUENCE</scope>
    <source>
        <tissue evidence="5">Leaf</tissue>
    </source>
</reference>
<comment type="caution">
    <text evidence="5">The sequence shown here is derived from an EMBL/GenBank/DDBJ whole genome shotgun (WGS) entry which is preliminary data.</text>
</comment>
<dbReference type="InterPro" id="IPR012337">
    <property type="entry name" value="RNaseH-like_sf"/>
</dbReference>
<evidence type="ECO:0000313" key="5">
    <source>
        <dbReference type="EMBL" id="KAF7811843.1"/>
    </source>
</evidence>
<feature type="domain" description="HAT C-terminal dimerisation" evidence="3">
    <location>
        <begin position="549"/>
        <end position="608"/>
    </location>
</feature>
<keyword evidence="6" id="KW-1185">Reference proteome</keyword>
<evidence type="ECO:0000313" key="6">
    <source>
        <dbReference type="Proteomes" id="UP000634136"/>
    </source>
</evidence>
<feature type="region of interest" description="Disordered" evidence="2">
    <location>
        <begin position="1"/>
        <end position="83"/>
    </location>
</feature>
<dbReference type="GO" id="GO:0003677">
    <property type="term" value="F:DNA binding"/>
    <property type="evidence" value="ECO:0007669"/>
    <property type="project" value="UniProtKB-KW"/>
</dbReference>
<dbReference type="InterPro" id="IPR008906">
    <property type="entry name" value="HATC_C_dom"/>
</dbReference>
<feature type="domain" description="hAT-like transposase RNase-H fold" evidence="4">
    <location>
        <begin position="395"/>
        <end position="498"/>
    </location>
</feature>
<dbReference type="SUPFAM" id="SSF53098">
    <property type="entry name" value="Ribonuclease H-like"/>
    <property type="match status" value="1"/>
</dbReference>
<evidence type="ECO:0000259" key="3">
    <source>
        <dbReference type="Pfam" id="PF05699"/>
    </source>
</evidence>
<evidence type="ECO:0000256" key="1">
    <source>
        <dbReference type="ARBA" id="ARBA00023125"/>
    </source>
</evidence>
<dbReference type="Pfam" id="PF05699">
    <property type="entry name" value="Dimer_Tnp_hAT"/>
    <property type="match status" value="1"/>
</dbReference>
<dbReference type="EMBL" id="JAAIUW010000010">
    <property type="protein sequence ID" value="KAF7811843.1"/>
    <property type="molecule type" value="Genomic_DNA"/>
</dbReference>
<dbReference type="SUPFAM" id="SSF140996">
    <property type="entry name" value="Hermes dimerisation domain"/>
    <property type="match status" value="1"/>
</dbReference>
<feature type="compositionally biased region" description="Low complexity" evidence="2">
    <location>
        <begin position="67"/>
        <end position="83"/>
    </location>
</feature>
<dbReference type="AlphaFoldDB" id="A0A834SY68"/>
<accession>A0A834SY68</accession>
<dbReference type="GO" id="GO:0046983">
    <property type="term" value="F:protein dimerization activity"/>
    <property type="evidence" value="ECO:0007669"/>
    <property type="project" value="InterPro"/>
</dbReference>
<dbReference type="Proteomes" id="UP000634136">
    <property type="component" value="Unassembled WGS sequence"/>
</dbReference>
<dbReference type="PANTHER" id="PTHR46481:SF8">
    <property type="entry name" value="ZINC FINGER BED DOMAIN-CONTAINING PROTEIN RICESLEEPER 1-LIKE"/>
    <property type="match status" value="1"/>
</dbReference>
<name>A0A834SY68_9FABA</name>
<evidence type="ECO:0000259" key="4">
    <source>
        <dbReference type="Pfam" id="PF14372"/>
    </source>
</evidence>